<dbReference type="CDD" id="cd13696">
    <property type="entry name" value="PBP2_Atu4678_like"/>
    <property type="match status" value="1"/>
</dbReference>
<evidence type="ECO:0000256" key="1">
    <source>
        <dbReference type="ARBA" id="ARBA00010333"/>
    </source>
</evidence>
<reference evidence="6 7" key="1">
    <citation type="submission" date="2018-05" db="EMBL/GenBank/DDBJ databases">
        <title>Genomic Encyclopedia of Type Strains, Phase IV (KMG-IV): sequencing the most valuable type-strain genomes for metagenomic binning, comparative biology and taxonomic classification.</title>
        <authorList>
            <person name="Goeker M."/>
        </authorList>
    </citation>
    <scope>NUCLEOTIDE SEQUENCE [LARGE SCALE GENOMIC DNA]</scope>
    <source>
        <strain evidence="6 7">DSM 6462</strain>
    </source>
</reference>
<dbReference type="SMART" id="SM00062">
    <property type="entry name" value="PBPb"/>
    <property type="match status" value="1"/>
</dbReference>
<dbReference type="PANTHER" id="PTHR30085:SF6">
    <property type="entry name" value="ABC TRANSPORTER GLUTAMINE-BINDING PROTEIN GLNH"/>
    <property type="match status" value="1"/>
</dbReference>
<dbReference type="Proteomes" id="UP000248021">
    <property type="component" value="Unassembled WGS sequence"/>
</dbReference>
<accession>A0A2V3UJ76</accession>
<evidence type="ECO:0000259" key="5">
    <source>
        <dbReference type="SMART" id="SM00062"/>
    </source>
</evidence>
<dbReference type="SUPFAM" id="SSF53850">
    <property type="entry name" value="Periplasmic binding protein-like II"/>
    <property type="match status" value="1"/>
</dbReference>
<dbReference type="GO" id="GO:0005576">
    <property type="term" value="C:extracellular region"/>
    <property type="evidence" value="ECO:0007669"/>
    <property type="project" value="TreeGrafter"/>
</dbReference>
<protein>
    <submittedName>
        <fullName evidence="6">Amino acid ABC transporter substrate-binding protein (PAAT family)</fullName>
    </submittedName>
</protein>
<comment type="similarity">
    <text evidence="1">Belongs to the bacterial solute-binding protein 3 family.</text>
</comment>
<dbReference type="InterPro" id="IPR051455">
    <property type="entry name" value="Bact_solute-bind_prot3"/>
</dbReference>
<evidence type="ECO:0000256" key="2">
    <source>
        <dbReference type="ARBA" id="ARBA00022448"/>
    </source>
</evidence>
<dbReference type="InterPro" id="IPR001638">
    <property type="entry name" value="Solute-binding_3/MltF_N"/>
</dbReference>
<gene>
    <name evidence="6" type="ORF">C7450_101836</name>
</gene>
<name>A0A2V3UJ76_9HYPH</name>
<feature type="domain" description="Solute-binding protein family 3/N-terminal" evidence="5">
    <location>
        <begin position="37"/>
        <end position="263"/>
    </location>
</feature>
<feature type="chain" id="PRO_5015960324" evidence="4">
    <location>
        <begin position="26"/>
        <end position="275"/>
    </location>
</feature>
<feature type="signal peptide" evidence="4">
    <location>
        <begin position="1"/>
        <end position="25"/>
    </location>
</feature>
<dbReference type="EMBL" id="QJJK01000001">
    <property type="protein sequence ID" value="PXW65073.1"/>
    <property type="molecule type" value="Genomic_DNA"/>
</dbReference>
<evidence type="ECO:0000256" key="4">
    <source>
        <dbReference type="SAM" id="SignalP"/>
    </source>
</evidence>
<dbReference type="OrthoDB" id="6192933at2"/>
<evidence type="ECO:0000313" key="7">
    <source>
        <dbReference type="Proteomes" id="UP000248021"/>
    </source>
</evidence>
<organism evidence="6 7">
    <name type="scientific">Chelatococcus asaccharovorans</name>
    <dbReference type="NCBI Taxonomy" id="28210"/>
    <lineage>
        <taxon>Bacteria</taxon>
        <taxon>Pseudomonadati</taxon>
        <taxon>Pseudomonadota</taxon>
        <taxon>Alphaproteobacteria</taxon>
        <taxon>Hyphomicrobiales</taxon>
        <taxon>Chelatococcaceae</taxon>
        <taxon>Chelatococcus</taxon>
    </lineage>
</organism>
<dbReference type="GO" id="GO:0030288">
    <property type="term" value="C:outer membrane-bounded periplasmic space"/>
    <property type="evidence" value="ECO:0007669"/>
    <property type="project" value="TreeGrafter"/>
</dbReference>
<sequence>MSIRKLMSVAVIAAASLHIAGAASAQSTLDRIVQSRTLRCGVMLDYPPAGFRNPQNQPDGFDVAYCRDMAHALGVKPQIIETPSTERLPAIASNRIDVLIASTSNTPQRALTVAFSQPYVVYQDVVLTRNDTAIENFDGLKGRKIGGVTGSTGEQAIMGFFRSWNNPAGNYTGYGSEAESYLALSQGKIDGMIVGNAAAAALIASGQFNNLVTMGLAPSPPDFCAIAVRRGDQEFLNWVNLFIWQQVRTGRYTALYNQYFGPGDAPSLAVPGVYY</sequence>
<evidence type="ECO:0000256" key="3">
    <source>
        <dbReference type="ARBA" id="ARBA00022729"/>
    </source>
</evidence>
<keyword evidence="2" id="KW-0813">Transport</keyword>
<evidence type="ECO:0000313" key="6">
    <source>
        <dbReference type="EMBL" id="PXW65073.1"/>
    </source>
</evidence>
<dbReference type="GO" id="GO:0006865">
    <property type="term" value="P:amino acid transport"/>
    <property type="evidence" value="ECO:0007669"/>
    <property type="project" value="TreeGrafter"/>
</dbReference>
<keyword evidence="3 4" id="KW-0732">Signal</keyword>
<comment type="caution">
    <text evidence="6">The sequence shown here is derived from an EMBL/GenBank/DDBJ whole genome shotgun (WGS) entry which is preliminary data.</text>
</comment>
<dbReference type="Gene3D" id="3.40.190.10">
    <property type="entry name" value="Periplasmic binding protein-like II"/>
    <property type="match status" value="2"/>
</dbReference>
<dbReference type="PANTHER" id="PTHR30085">
    <property type="entry name" value="AMINO ACID ABC TRANSPORTER PERMEASE"/>
    <property type="match status" value="1"/>
</dbReference>
<dbReference type="Pfam" id="PF00497">
    <property type="entry name" value="SBP_bac_3"/>
    <property type="match status" value="1"/>
</dbReference>
<keyword evidence="7" id="KW-1185">Reference proteome</keyword>
<dbReference type="AlphaFoldDB" id="A0A2V3UJ76"/>
<proteinExistence type="inferred from homology"/>